<dbReference type="GO" id="GO:0004553">
    <property type="term" value="F:hydrolase activity, hydrolyzing O-glycosyl compounds"/>
    <property type="evidence" value="ECO:0007669"/>
    <property type="project" value="InterPro"/>
</dbReference>
<dbReference type="GO" id="GO:0005975">
    <property type="term" value="P:carbohydrate metabolic process"/>
    <property type="evidence" value="ECO:0007669"/>
    <property type="project" value="InterPro"/>
</dbReference>
<organism evidence="7 8">
    <name type="scientific">Paenibacillus yonginensis</name>
    <dbReference type="NCBI Taxonomy" id="1462996"/>
    <lineage>
        <taxon>Bacteria</taxon>
        <taxon>Bacillati</taxon>
        <taxon>Bacillota</taxon>
        <taxon>Bacilli</taxon>
        <taxon>Bacillales</taxon>
        <taxon>Paenibacillaceae</taxon>
        <taxon>Paenibacillus</taxon>
    </lineage>
</organism>
<dbReference type="Gene3D" id="2.60.40.10">
    <property type="entry name" value="Immunoglobulins"/>
    <property type="match status" value="1"/>
</dbReference>
<dbReference type="InterPro" id="IPR006104">
    <property type="entry name" value="Glyco_hydro_2_N"/>
</dbReference>
<dbReference type="SUPFAM" id="SSF49303">
    <property type="entry name" value="beta-Galactosidase/glucuronidase domain"/>
    <property type="match status" value="1"/>
</dbReference>
<dbReference type="Pfam" id="PF02837">
    <property type="entry name" value="Glyco_hydro_2_N"/>
    <property type="match status" value="1"/>
</dbReference>
<evidence type="ECO:0000259" key="5">
    <source>
        <dbReference type="Pfam" id="PF02836"/>
    </source>
</evidence>
<keyword evidence="8" id="KW-1185">Reference proteome</keyword>
<dbReference type="Proteomes" id="UP000092573">
    <property type="component" value="Chromosome"/>
</dbReference>
<dbReference type="PANTHER" id="PTHR42732:SF3">
    <property type="entry name" value="HYDROLASE"/>
    <property type="match status" value="1"/>
</dbReference>
<dbReference type="InterPro" id="IPR036156">
    <property type="entry name" value="Beta-gal/glucu_dom_sf"/>
</dbReference>
<dbReference type="Pfam" id="PF00703">
    <property type="entry name" value="Glyco_hydro_2"/>
    <property type="match status" value="1"/>
</dbReference>
<proteinExistence type="inferred from homology"/>
<accession>A0A1B1N2M4</accession>
<dbReference type="SUPFAM" id="SSF51445">
    <property type="entry name" value="(Trans)glycosidases"/>
    <property type="match status" value="1"/>
</dbReference>
<evidence type="ECO:0000256" key="2">
    <source>
        <dbReference type="ARBA" id="ARBA00022801"/>
    </source>
</evidence>
<dbReference type="PANTHER" id="PTHR42732">
    <property type="entry name" value="BETA-GALACTOSIDASE"/>
    <property type="match status" value="1"/>
</dbReference>
<dbReference type="SUPFAM" id="SSF49785">
    <property type="entry name" value="Galactose-binding domain-like"/>
    <property type="match status" value="1"/>
</dbReference>
<protein>
    <submittedName>
        <fullName evidence="7">Glycoside hydrolase family 2</fullName>
    </submittedName>
</protein>
<dbReference type="AlphaFoldDB" id="A0A1B1N2M4"/>
<evidence type="ECO:0000313" key="8">
    <source>
        <dbReference type="Proteomes" id="UP000092573"/>
    </source>
</evidence>
<dbReference type="InterPro" id="IPR013783">
    <property type="entry name" value="Ig-like_fold"/>
</dbReference>
<sequence length="596" mass="68354">MSTSVPTKPVTTKSYIKDYPRPQFVRQAWQDLNGEWDFSFDDERAGDAGQWMNRFPEGRTIIVPFSYETKASGIGEETFHPQVWYRKKLTLPAQAEGTRTLLHFEGVDYKATCWVNGVFAGEHEGAYAAFSFDITDSLNPGAENEIVLKVEDSQSCTQPRGKQRWINDNFECFYVQTTGIWKSVWLEYVNATRIDSVKMTPDIDRQMIRFDFQMQGLEGKNNLRLEAEITLKGQPVRSLSLSVDRAWLTVETSVLHEAGGPWKQSLWSPQNPNLFDVEFVLYEGEREIDCVASYFGMRKISIENGQILLNNGPLYQRLILDQGYWQDSHLTPPSEEALIEDIDAIAAMGYNGLRKHMKIEDARFLYWCDVKGMLVWSEMAATYEFNDEAVERFTREWLEIVPQQYNHPCIITWVPFNESWGVPQIGREVKQQKFTEAVYHLTKAIDPYRPVVTNDGWEHTVSDILTLHDYVERGEDFLAMYKDKDVVVNNGVAFNQWKHAFAKGYGYKGQPIIISEFGGIAFQTDSGWGYGNQVSSEEAFLERFGSIVGAIQATPYISGFCYTQITDVQQEVNGLLTEDRKPKVPLEKIREINLGK</sequence>
<evidence type="ECO:0000259" key="4">
    <source>
        <dbReference type="Pfam" id="PF00703"/>
    </source>
</evidence>
<dbReference type="InterPro" id="IPR051913">
    <property type="entry name" value="GH2_Domain-Containing"/>
</dbReference>
<feature type="domain" description="Glycosyl hydrolases family 2 sugar binding" evidence="6">
    <location>
        <begin position="30"/>
        <end position="186"/>
    </location>
</feature>
<dbReference type="InterPro" id="IPR017853">
    <property type="entry name" value="GH"/>
</dbReference>
<keyword evidence="3" id="KW-0326">Glycosidase</keyword>
<dbReference type="EMBL" id="CP014167">
    <property type="protein sequence ID" value="ANS75682.1"/>
    <property type="molecule type" value="Genomic_DNA"/>
</dbReference>
<reference evidence="7 8" key="1">
    <citation type="submission" date="2016-01" db="EMBL/GenBank/DDBJ databases">
        <title>Complete Genome Sequence of Paenibacillus yonginensis DCY84, a novel Plant Growth-Promoting Bacteria with Elicitation of Induced Systemic Resistance.</title>
        <authorList>
            <person name="Kim Y.J."/>
            <person name="Yang D.C."/>
            <person name="Sukweenadhi J."/>
        </authorList>
    </citation>
    <scope>NUCLEOTIDE SEQUENCE [LARGE SCALE GENOMIC DNA]</scope>
    <source>
        <strain evidence="7 8">DCY84</strain>
    </source>
</reference>
<dbReference type="InterPro" id="IPR008979">
    <property type="entry name" value="Galactose-bd-like_sf"/>
</dbReference>
<comment type="similarity">
    <text evidence="1">Belongs to the glycosyl hydrolase 2 family.</text>
</comment>
<dbReference type="KEGG" id="pyg:AWM70_14650"/>
<evidence type="ECO:0000259" key="6">
    <source>
        <dbReference type="Pfam" id="PF02837"/>
    </source>
</evidence>
<gene>
    <name evidence="7" type="ORF">AWM70_14650</name>
</gene>
<dbReference type="Pfam" id="PF02836">
    <property type="entry name" value="Glyco_hydro_2_C"/>
    <property type="match status" value="1"/>
</dbReference>
<evidence type="ECO:0000313" key="7">
    <source>
        <dbReference type="EMBL" id="ANS75682.1"/>
    </source>
</evidence>
<evidence type="ECO:0000256" key="1">
    <source>
        <dbReference type="ARBA" id="ARBA00007401"/>
    </source>
</evidence>
<dbReference type="InterPro" id="IPR006102">
    <property type="entry name" value="Ig-like_GH2"/>
</dbReference>
<dbReference type="RefSeq" id="WP_068697613.1">
    <property type="nucleotide sequence ID" value="NZ_CP014167.1"/>
</dbReference>
<dbReference type="STRING" id="1462996.AWM70_14650"/>
<feature type="domain" description="Glycoside hydrolase family 2 catalytic" evidence="5">
    <location>
        <begin position="301"/>
        <end position="591"/>
    </location>
</feature>
<dbReference type="Gene3D" id="3.20.20.80">
    <property type="entry name" value="Glycosidases"/>
    <property type="match status" value="1"/>
</dbReference>
<evidence type="ECO:0000256" key="3">
    <source>
        <dbReference type="ARBA" id="ARBA00023295"/>
    </source>
</evidence>
<dbReference type="Gene3D" id="2.60.120.260">
    <property type="entry name" value="Galactose-binding domain-like"/>
    <property type="match status" value="1"/>
</dbReference>
<dbReference type="InterPro" id="IPR006103">
    <property type="entry name" value="Glyco_hydro_2_cat"/>
</dbReference>
<dbReference type="OrthoDB" id="9762066at2"/>
<keyword evidence="2 7" id="KW-0378">Hydrolase</keyword>
<name>A0A1B1N2M4_9BACL</name>
<feature type="domain" description="Glycoside hydrolase family 2 immunoglobulin-like beta-sandwich" evidence="4">
    <location>
        <begin position="192"/>
        <end position="298"/>
    </location>
</feature>